<dbReference type="PANTHER" id="PTHR21183">
    <property type="entry name" value="RIBOSOMAL PROTEIN L47, MITOCHONDRIAL-RELATED"/>
    <property type="match status" value="1"/>
</dbReference>
<accession>A0A427XQY3</accession>
<evidence type="ECO:0000313" key="9">
    <source>
        <dbReference type="EMBL" id="RSH81223.1"/>
    </source>
</evidence>
<comment type="caution">
    <text evidence="9">The sequence shown here is derived from an EMBL/GenBank/DDBJ whole genome shotgun (WGS) entry which is preliminary data.</text>
</comment>
<dbReference type="EMBL" id="RSCE01000007">
    <property type="protein sequence ID" value="RSH81223.1"/>
    <property type="molecule type" value="Genomic_DNA"/>
</dbReference>
<keyword evidence="3 9" id="KW-0689">Ribosomal protein</keyword>
<reference evidence="9 10" key="1">
    <citation type="submission" date="2018-11" db="EMBL/GenBank/DDBJ databases">
        <title>Genome sequence of Apiotrichum porosum DSM 27194.</title>
        <authorList>
            <person name="Aliyu H."/>
            <person name="Gorte O."/>
            <person name="Ochsenreither K."/>
        </authorList>
    </citation>
    <scope>NUCLEOTIDE SEQUENCE [LARGE SCALE GENOMIC DNA]</scope>
    <source>
        <strain evidence="9 10">DSM 27194</strain>
    </source>
</reference>
<dbReference type="Proteomes" id="UP000279236">
    <property type="component" value="Unassembled WGS sequence"/>
</dbReference>
<dbReference type="GO" id="GO:0032543">
    <property type="term" value="P:mitochondrial translation"/>
    <property type="evidence" value="ECO:0007669"/>
    <property type="project" value="TreeGrafter"/>
</dbReference>
<gene>
    <name evidence="9" type="primary">MRPL4</name>
    <name evidence="9" type="ORF">EHS24_008660</name>
</gene>
<keyword evidence="10" id="KW-1185">Reference proteome</keyword>
<dbReference type="Gene3D" id="6.10.330.20">
    <property type="match status" value="1"/>
</dbReference>
<evidence type="ECO:0000256" key="4">
    <source>
        <dbReference type="ARBA" id="ARBA00023128"/>
    </source>
</evidence>
<evidence type="ECO:0000256" key="7">
    <source>
        <dbReference type="ARBA" id="ARBA00035399"/>
    </source>
</evidence>
<name>A0A427XQY3_9TREE</name>
<proteinExistence type="inferred from homology"/>
<dbReference type="InterPro" id="IPR038340">
    <property type="entry name" value="MRP-L47_sf"/>
</dbReference>
<evidence type="ECO:0000256" key="1">
    <source>
        <dbReference type="ARBA" id="ARBA00004173"/>
    </source>
</evidence>
<evidence type="ECO:0000256" key="2">
    <source>
        <dbReference type="ARBA" id="ARBA00009254"/>
    </source>
</evidence>
<feature type="region of interest" description="Disordered" evidence="8">
    <location>
        <begin position="398"/>
        <end position="427"/>
    </location>
</feature>
<evidence type="ECO:0000256" key="8">
    <source>
        <dbReference type="SAM" id="MobiDB-lite"/>
    </source>
</evidence>
<comment type="similarity">
    <text evidence="2">Belongs to the universal ribosomal protein uL29 family.</text>
</comment>
<dbReference type="AlphaFoldDB" id="A0A427XQY3"/>
<evidence type="ECO:0000256" key="5">
    <source>
        <dbReference type="ARBA" id="ARBA00023274"/>
    </source>
</evidence>
<evidence type="ECO:0000256" key="6">
    <source>
        <dbReference type="ARBA" id="ARBA00035289"/>
    </source>
</evidence>
<sequence length="427" mass="46833">MATMAALPRLMRSVHTSAVRLDAAAAALAIPTTLTAAQAANAAGLPVTRAMAAAASPAPVTFTPKGRPVIVRPPRTTRVNLPSGFPEPLAYPPSKEYLDEVRRIMDDLPPEQAHPPRHPLWSFFHVPARSAAPLREGDTMQDMGSVERLGDEGTSKSGRSWRASELRRKSFEDLHTLWYVLLRERNVMATQKDERRRLQIISSYGGPVIAKRAMRCRKSMARIKATINERRLAIAAAAAPTKAPYVHVPGPVPGYLDESAYIDTSIVGVDVAPLLKQLANLPKARGRTASTKPNTARSERDEARRRRTAKIVAHHRAMVEKRAAYRAANPEKVAAQRAERRDARQAVKLSLLSPEDIKRKEARRAVIGQAMKEAHAVQKKVQDAAAVKAAQSAAQAKAAWKAKDAKRKAQRDAHRAQKFGQSKPVEA</sequence>
<protein>
    <recommendedName>
        <fullName evidence="6">Large ribosomal subunit protein uL29m</fullName>
    </recommendedName>
    <alternativeName>
        <fullName evidence="7">54S ribosomal protein L4, mitochondrial</fullName>
    </alternativeName>
</protein>
<organism evidence="9 10">
    <name type="scientific">Apiotrichum porosum</name>
    <dbReference type="NCBI Taxonomy" id="105984"/>
    <lineage>
        <taxon>Eukaryota</taxon>
        <taxon>Fungi</taxon>
        <taxon>Dikarya</taxon>
        <taxon>Basidiomycota</taxon>
        <taxon>Agaricomycotina</taxon>
        <taxon>Tremellomycetes</taxon>
        <taxon>Trichosporonales</taxon>
        <taxon>Trichosporonaceae</taxon>
        <taxon>Apiotrichum</taxon>
    </lineage>
</organism>
<dbReference type="GO" id="GO:0003735">
    <property type="term" value="F:structural constituent of ribosome"/>
    <property type="evidence" value="ECO:0007669"/>
    <property type="project" value="InterPro"/>
</dbReference>
<dbReference type="OrthoDB" id="270763at2759"/>
<dbReference type="InterPro" id="IPR010729">
    <property type="entry name" value="Ribosomal_uL29_mit"/>
</dbReference>
<dbReference type="Pfam" id="PF06984">
    <property type="entry name" value="MRP-L47"/>
    <property type="match status" value="1"/>
</dbReference>
<keyword evidence="5" id="KW-0687">Ribonucleoprotein</keyword>
<dbReference type="RefSeq" id="XP_028475942.1">
    <property type="nucleotide sequence ID" value="XM_028623968.1"/>
</dbReference>
<dbReference type="PANTHER" id="PTHR21183:SF18">
    <property type="entry name" value="LARGE RIBOSOMAL SUBUNIT PROTEIN UL29M"/>
    <property type="match status" value="1"/>
</dbReference>
<evidence type="ECO:0000256" key="3">
    <source>
        <dbReference type="ARBA" id="ARBA00022980"/>
    </source>
</evidence>
<dbReference type="STRING" id="105984.A0A427XQY3"/>
<keyword evidence="4" id="KW-0496">Mitochondrion</keyword>
<dbReference type="GeneID" id="39593203"/>
<dbReference type="GO" id="GO:0005762">
    <property type="term" value="C:mitochondrial large ribosomal subunit"/>
    <property type="evidence" value="ECO:0007669"/>
    <property type="project" value="TreeGrafter"/>
</dbReference>
<evidence type="ECO:0000313" key="10">
    <source>
        <dbReference type="Proteomes" id="UP000279236"/>
    </source>
</evidence>
<comment type="subcellular location">
    <subcellularLocation>
        <location evidence="1">Mitochondrion</location>
    </subcellularLocation>
</comment>
<feature type="region of interest" description="Disordered" evidence="8">
    <location>
        <begin position="283"/>
        <end position="305"/>
    </location>
</feature>